<dbReference type="InterPro" id="IPR045584">
    <property type="entry name" value="Pilin-like"/>
</dbReference>
<dbReference type="EMBL" id="JANUCT010000022">
    <property type="protein sequence ID" value="MCS3904429.1"/>
    <property type="molecule type" value="Genomic_DNA"/>
</dbReference>
<dbReference type="NCBIfam" id="TIGR02532">
    <property type="entry name" value="IV_pilin_GFxxxE"/>
    <property type="match status" value="1"/>
</dbReference>
<gene>
    <name evidence="2" type="ORF">J2T55_002465</name>
</gene>
<keyword evidence="1" id="KW-0812">Transmembrane</keyword>
<feature type="transmembrane region" description="Helical" evidence="1">
    <location>
        <begin position="7"/>
        <end position="29"/>
    </location>
</feature>
<name>A0AAE3HLH0_9GAMM</name>
<accession>A0AAE3HLH0</accession>
<keyword evidence="3" id="KW-1185">Reference proteome</keyword>
<keyword evidence="1" id="KW-1133">Transmembrane helix</keyword>
<reference evidence="2" key="1">
    <citation type="submission" date="2022-08" db="EMBL/GenBank/DDBJ databases">
        <title>Genomic Encyclopedia of Type Strains, Phase III (KMG-III): the genomes of soil and plant-associated and newly described type strains.</title>
        <authorList>
            <person name="Whitman W."/>
        </authorList>
    </citation>
    <scope>NUCLEOTIDE SEQUENCE</scope>
    <source>
        <strain evidence="2">HMT 1</strain>
    </source>
</reference>
<evidence type="ECO:0000313" key="2">
    <source>
        <dbReference type="EMBL" id="MCS3904429.1"/>
    </source>
</evidence>
<protein>
    <submittedName>
        <fullName evidence="2">Prepilin-type N-terminal cleavage/methylation domain-containing protein</fullName>
    </submittedName>
</protein>
<dbReference type="Gene3D" id="3.30.700.10">
    <property type="entry name" value="Glycoprotein, Type 4 Pilin"/>
    <property type="match status" value="1"/>
</dbReference>
<evidence type="ECO:0000313" key="3">
    <source>
        <dbReference type="Proteomes" id="UP001204445"/>
    </source>
</evidence>
<organism evidence="2 3">
    <name type="scientific">Methylohalomonas lacus</name>
    <dbReference type="NCBI Taxonomy" id="398773"/>
    <lineage>
        <taxon>Bacteria</taxon>
        <taxon>Pseudomonadati</taxon>
        <taxon>Pseudomonadota</taxon>
        <taxon>Gammaproteobacteria</taxon>
        <taxon>Methylohalomonadales</taxon>
        <taxon>Methylohalomonadaceae</taxon>
        <taxon>Methylohalomonas</taxon>
    </lineage>
</organism>
<proteinExistence type="predicted"/>
<dbReference type="InterPro" id="IPR012902">
    <property type="entry name" value="N_methyl_site"/>
</dbReference>
<dbReference type="AlphaFoldDB" id="A0AAE3HLH0"/>
<dbReference type="RefSeq" id="WP_259057345.1">
    <property type="nucleotide sequence ID" value="NZ_JANUCT010000022.1"/>
</dbReference>
<dbReference type="Proteomes" id="UP001204445">
    <property type="component" value="Unassembled WGS sequence"/>
</dbReference>
<sequence>MNKAKQSGFTLVEIAIVLVIIGLLLGGILKGQELINSARVRNMADQNSAIQAAYFGFIDRYRQVPGDMCNQDAVDAIGQDINTTDTATCGNGRLDSGVLEEAAGVWEHLSKAGFMTGNYQGLDGGNYQSPTAAPVNAFNGYVLLGRIENAAYQGDGSERLGYVFGQQTPVNIMRELDVKLDDGRPATGVLRMTLSDGNYSPMTDSDDANCIDTDADPDIWDINTNSQDCNGVYLY</sequence>
<dbReference type="SUPFAM" id="SSF54523">
    <property type="entry name" value="Pili subunits"/>
    <property type="match status" value="1"/>
</dbReference>
<dbReference type="Pfam" id="PF07963">
    <property type="entry name" value="N_methyl"/>
    <property type="match status" value="1"/>
</dbReference>
<keyword evidence="1" id="KW-0472">Membrane</keyword>
<comment type="caution">
    <text evidence="2">The sequence shown here is derived from an EMBL/GenBank/DDBJ whole genome shotgun (WGS) entry which is preliminary data.</text>
</comment>
<evidence type="ECO:0000256" key="1">
    <source>
        <dbReference type="SAM" id="Phobius"/>
    </source>
</evidence>
<dbReference type="PROSITE" id="PS00409">
    <property type="entry name" value="PROKAR_NTER_METHYL"/>
    <property type="match status" value="1"/>
</dbReference>